<evidence type="ECO:0000256" key="1">
    <source>
        <dbReference type="SAM" id="Phobius"/>
    </source>
</evidence>
<reference evidence="2" key="1">
    <citation type="submission" date="2008-06" db="EMBL/GenBank/DDBJ databases">
        <title>Complete sequence of chromosome of Prosthecochloris aestuarii DSM 271.</title>
        <authorList>
            <consortium name="US DOE Joint Genome Institute"/>
            <person name="Lucas S."/>
            <person name="Copeland A."/>
            <person name="Lapidus A."/>
            <person name="Glavina del Rio T."/>
            <person name="Dalin E."/>
            <person name="Tice H."/>
            <person name="Bruce D."/>
            <person name="Goodwin L."/>
            <person name="Pitluck S."/>
            <person name="Schmutz J."/>
            <person name="Larimer F."/>
            <person name="Land M."/>
            <person name="Hauser L."/>
            <person name="Kyrpides N."/>
            <person name="Anderson I."/>
            <person name="Liu Z."/>
            <person name="Li T."/>
            <person name="Zhao F."/>
            <person name="Overmann J."/>
            <person name="Bryant D.A."/>
            <person name="Richardson P."/>
        </authorList>
    </citation>
    <scope>NUCLEOTIDE SEQUENCE [LARGE SCALE GENOMIC DNA]</scope>
    <source>
        <strain evidence="2">DSM 271</strain>
    </source>
</reference>
<keyword evidence="1" id="KW-0812">Transmembrane</keyword>
<dbReference type="HOGENOM" id="CLU_169571_0_0_10"/>
<feature type="transmembrane region" description="Helical" evidence="1">
    <location>
        <begin position="26"/>
        <end position="48"/>
    </location>
</feature>
<dbReference type="eggNOG" id="ENOG5030INS">
    <property type="taxonomic scope" value="Bacteria"/>
</dbReference>
<protein>
    <recommendedName>
        <fullName evidence="4">DUF4282 domain-containing protein</fullName>
    </recommendedName>
</protein>
<accession>B4S661</accession>
<feature type="transmembrane region" description="Helical" evidence="1">
    <location>
        <begin position="68"/>
        <end position="89"/>
    </location>
</feature>
<keyword evidence="1" id="KW-1133">Transmembrane helix</keyword>
<dbReference type="Pfam" id="PF14110">
    <property type="entry name" value="DUF4282"/>
    <property type="match status" value="1"/>
</dbReference>
<proteinExistence type="predicted"/>
<name>B4S661_PROA2</name>
<dbReference type="InterPro" id="IPR025557">
    <property type="entry name" value="DUF4282"/>
</dbReference>
<sequence>MDAHGFFGKLFDFSFKEFVTLQIVRYLYVLAILLSAISALSMIVSGFSTMQYSFLGGLVKIVGSPVSFVLMVLFARVVLEALVATFRIAENTTLMVEKNSREQERGS</sequence>
<evidence type="ECO:0000313" key="2">
    <source>
        <dbReference type="EMBL" id="ACF45712.1"/>
    </source>
</evidence>
<dbReference type="STRING" id="290512.Paes_0664"/>
<evidence type="ECO:0008006" key="4">
    <source>
        <dbReference type="Google" id="ProtNLM"/>
    </source>
</evidence>
<evidence type="ECO:0000313" key="3">
    <source>
        <dbReference type="Proteomes" id="UP000002725"/>
    </source>
</evidence>
<dbReference type="RefSeq" id="WP_012505249.1">
    <property type="nucleotide sequence ID" value="NC_011059.1"/>
</dbReference>
<dbReference type="EMBL" id="CP001108">
    <property type="protein sequence ID" value="ACF45712.1"/>
    <property type="molecule type" value="Genomic_DNA"/>
</dbReference>
<gene>
    <name evidence="2" type="ordered locus">Paes_0664</name>
</gene>
<dbReference type="KEGG" id="paa:Paes_0664"/>
<dbReference type="AlphaFoldDB" id="B4S661"/>
<keyword evidence="1" id="KW-0472">Membrane</keyword>
<dbReference type="Proteomes" id="UP000002725">
    <property type="component" value="Chromosome"/>
</dbReference>
<keyword evidence="3" id="KW-1185">Reference proteome</keyword>
<organism evidence="2 3">
    <name type="scientific">Prosthecochloris aestuarii (strain DSM 271 / SK 413)</name>
    <dbReference type="NCBI Taxonomy" id="290512"/>
    <lineage>
        <taxon>Bacteria</taxon>
        <taxon>Pseudomonadati</taxon>
        <taxon>Chlorobiota</taxon>
        <taxon>Chlorobiia</taxon>
        <taxon>Chlorobiales</taxon>
        <taxon>Chlorobiaceae</taxon>
        <taxon>Prosthecochloris</taxon>
    </lineage>
</organism>